<dbReference type="InterPro" id="IPR048330">
    <property type="entry name" value="PcRGLX/YetA_2nd"/>
</dbReference>
<dbReference type="RefSeq" id="WP_176007783.1">
    <property type="nucleotide sequence ID" value="NZ_CP041372.2"/>
</dbReference>
<keyword evidence="5" id="KW-1185">Reference proteome</keyword>
<dbReference type="PANTHER" id="PTHR40081:SF1">
    <property type="entry name" value="TAT PATHWAY SIGNAL SEQUENCE DOMAIN PROTEIN"/>
    <property type="match status" value="1"/>
</dbReference>
<dbReference type="Pfam" id="PF19501">
    <property type="entry name" value="PcRGLX_1st"/>
    <property type="match status" value="1"/>
</dbReference>
<evidence type="ECO:0000259" key="1">
    <source>
        <dbReference type="Pfam" id="PF19501"/>
    </source>
</evidence>
<dbReference type="KEGG" id="psua:FLK61_23385"/>
<evidence type="ECO:0000313" key="4">
    <source>
        <dbReference type="EMBL" id="QKS69741.1"/>
    </source>
</evidence>
<dbReference type="InterPro" id="IPR048329">
    <property type="entry name" value="PcRGLX_1st"/>
</dbReference>
<proteinExistence type="predicted"/>
<feature type="domain" description="PcRGLX/YetA-like N-terminal RIFT barrel" evidence="1">
    <location>
        <begin position="8"/>
        <end position="70"/>
    </location>
</feature>
<dbReference type="EMBL" id="CP041372">
    <property type="protein sequence ID" value="QKS69741.1"/>
    <property type="molecule type" value="Genomic_DNA"/>
</dbReference>
<dbReference type="PANTHER" id="PTHR40081">
    <property type="entry name" value="CONCANAVALIN A-LIKE LECTIN/GLUCANASE"/>
    <property type="match status" value="1"/>
</dbReference>
<gene>
    <name evidence="4" type="ORF">FLK61_23385</name>
</gene>
<protein>
    <recommendedName>
        <fullName evidence="6">Tat pathway signal sequence domain protein</fullName>
    </recommendedName>
</protein>
<name>A0A859FAT5_9BACI</name>
<accession>A0A859FAT5</accession>
<dbReference type="Pfam" id="PF21345">
    <property type="entry name" value="PcRGLX_2nd"/>
    <property type="match status" value="1"/>
</dbReference>
<evidence type="ECO:0000259" key="2">
    <source>
        <dbReference type="Pfam" id="PF21345"/>
    </source>
</evidence>
<organism evidence="4 5">
    <name type="scientific">Paenalkalicoccus suaedae</name>
    <dbReference type="NCBI Taxonomy" id="2592382"/>
    <lineage>
        <taxon>Bacteria</taxon>
        <taxon>Bacillati</taxon>
        <taxon>Bacillota</taxon>
        <taxon>Bacilli</taxon>
        <taxon>Bacillales</taxon>
        <taxon>Bacillaceae</taxon>
        <taxon>Paenalkalicoccus</taxon>
    </lineage>
</organism>
<evidence type="ECO:0008006" key="6">
    <source>
        <dbReference type="Google" id="ProtNLM"/>
    </source>
</evidence>
<dbReference type="Proteomes" id="UP000318138">
    <property type="component" value="Chromosome"/>
</dbReference>
<dbReference type="InterPro" id="IPR045793">
    <property type="entry name" value="PcRGLX/YetA-like"/>
</dbReference>
<dbReference type="AlphaFoldDB" id="A0A859FAT5"/>
<evidence type="ECO:0000259" key="3">
    <source>
        <dbReference type="Pfam" id="PF21346"/>
    </source>
</evidence>
<evidence type="ECO:0000313" key="5">
    <source>
        <dbReference type="Proteomes" id="UP000318138"/>
    </source>
</evidence>
<reference evidence="5" key="1">
    <citation type="submission" date="2019-07" db="EMBL/GenBank/DDBJ databases">
        <title>Bacillus alkalisoli sp. nov. isolated from saline soil.</title>
        <authorList>
            <person name="Sun J.-Q."/>
            <person name="Xu L."/>
        </authorList>
    </citation>
    <scope>NUCLEOTIDE SEQUENCE [LARGE SCALE GENOMIC DNA]</scope>
    <source>
        <strain evidence="5">M4U3P1</strain>
    </source>
</reference>
<dbReference type="Pfam" id="PF21346">
    <property type="entry name" value="PcRGLX_3rd"/>
    <property type="match status" value="1"/>
</dbReference>
<dbReference type="InterPro" id="IPR048331">
    <property type="entry name" value="PcRGLX/YetA_3rd"/>
</dbReference>
<feature type="domain" description="PcRGLX/YetA-like central beta-sandwich" evidence="2">
    <location>
        <begin position="91"/>
        <end position="430"/>
    </location>
</feature>
<feature type="domain" description="PcRGLX/YetA-like C-terminal alpha/alpha toroid" evidence="3">
    <location>
        <begin position="440"/>
        <end position="844"/>
    </location>
</feature>
<sequence length="858" mass="98544">MHLTPLHRLPSGNHGISWGVPWKQGERWPKQSLQLLAEKGQTFPLTSWVMATWPDGSVKWTGHSAVIDGSIANYELVTEDPFINSPKGQLRMKETDESFEIHTGAATFCIAKKGTKWLKIGSIQHQDILKEAEIVTITEAISFSDETKITKENSYIGTISEVVVDQLNDVTCVLHVKGNSLHHTSLELPFSFRIYFYSNIATFRIVHTTTIDTDDYSVQIKGLGIRFRTSLTGDYWSRHVKWSGETGMYSEPAQLLSTRKYRNEKNLFARQIHSSSTLTDVPDTLSQEASQQAVWNDFLLFQSSPDQYRYQKRTSPPCRWVDGDVGTAAGGLCYVGDSQLGISVSIKSFREKYPSAFQVTGLAESNTTLDCWLWPPQSDAMDLRHYSDKTYVEAAYEGFPELRATPHGIANTNELIVTLFEQPPAHEALYERSLMEQQSNLLIATPQTYAESGACGQWSVPDRSSREKRFLEDQLDSAFSFYKKEIEQRKWYGYWNYGDVMHTYDPVRHQWLYDMGGFAWQNTELVPNTWLWYSFFRSGDPEKFEMAAAMTRHTSEVDQYHLGPYKGLGSRHNVSHWGCGCKEVRISMAWLHHYFAYLTTDDRLFDILHEGRNAEYAIEQLDPLREFFDPSQDFSVHIRTGPDWSALVSNWLLAWERSGDEMYRKKIERGLSDIKDTQLRLLSGPAFGFEPKSGRLIELENGVIGGYHMMIAFGAPQVWIDASNLLEDNEWKEMLAEYARLYYADQEEKNSFSNNQLQDTYFHWPMFNAGLAAFAADHSQDCELAQKAWYNLLNRERSHTPLPILSTSIDAWRPLTEIPWITTNTISQWCLNLMMALHFIPDAMPKEELTDLMKEETI</sequence>